<dbReference type="InterPro" id="IPR051131">
    <property type="entry name" value="NEK_Ser/Thr_kinase_NIMA"/>
</dbReference>
<dbReference type="InterPro" id="IPR008271">
    <property type="entry name" value="Ser/Thr_kinase_AS"/>
</dbReference>
<feature type="binding site" evidence="9">
    <location>
        <position position="62"/>
    </location>
    <ligand>
        <name>ATP</name>
        <dbReference type="ChEBI" id="CHEBI:30616"/>
    </ligand>
</feature>
<comment type="caution">
    <text evidence="12">The sequence shown here is derived from an EMBL/GenBank/DDBJ whole genome shotgun (WGS) entry which is preliminary data.</text>
</comment>
<evidence type="ECO:0000259" key="11">
    <source>
        <dbReference type="PROSITE" id="PS50011"/>
    </source>
</evidence>
<evidence type="ECO:0000256" key="4">
    <source>
        <dbReference type="ARBA" id="ARBA00022741"/>
    </source>
</evidence>
<evidence type="ECO:0000256" key="6">
    <source>
        <dbReference type="ARBA" id="ARBA00022840"/>
    </source>
</evidence>
<dbReference type="InterPro" id="IPR000719">
    <property type="entry name" value="Prot_kinase_dom"/>
</dbReference>
<comment type="similarity">
    <text evidence="10">Belongs to the protein kinase superfamily.</text>
</comment>
<evidence type="ECO:0000256" key="1">
    <source>
        <dbReference type="ARBA" id="ARBA00012513"/>
    </source>
</evidence>
<dbReference type="GO" id="GO:0004674">
    <property type="term" value="F:protein serine/threonine kinase activity"/>
    <property type="evidence" value="ECO:0007669"/>
    <property type="project" value="UniProtKB-KW"/>
</dbReference>
<evidence type="ECO:0000256" key="8">
    <source>
        <dbReference type="ARBA" id="ARBA00048679"/>
    </source>
</evidence>
<gene>
    <name evidence="12" type="ORF">CYMTET_19344</name>
</gene>
<dbReference type="Proteomes" id="UP001190700">
    <property type="component" value="Unassembled WGS sequence"/>
</dbReference>
<comment type="catalytic activity">
    <reaction evidence="8">
        <text>L-seryl-[protein] + ATP = O-phospho-L-seryl-[protein] + ADP + H(+)</text>
        <dbReference type="Rhea" id="RHEA:17989"/>
        <dbReference type="Rhea" id="RHEA-COMP:9863"/>
        <dbReference type="Rhea" id="RHEA-COMP:11604"/>
        <dbReference type="ChEBI" id="CHEBI:15378"/>
        <dbReference type="ChEBI" id="CHEBI:29999"/>
        <dbReference type="ChEBI" id="CHEBI:30616"/>
        <dbReference type="ChEBI" id="CHEBI:83421"/>
        <dbReference type="ChEBI" id="CHEBI:456216"/>
        <dbReference type="EC" id="2.7.11.1"/>
    </reaction>
</comment>
<evidence type="ECO:0000256" key="5">
    <source>
        <dbReference type="ARBA" id="ARBA00022777"/>
    </source>
</evidence>
<evidence type="ECO:0000313" key="13">
    <source>
        <dbReference type="Proteomes" id="UP001190700"/>
    </source>
</evidence>
<evidence type="ECO:0000256" key="2">
    <source>
        <dbReference type="ARBA" id="ARBA00022527"/>
    </source>
</evidence>
<dbReference type="Gene3D" id="1.10.510.10">
    <property type="entry name" value="Transferase(Phosphotransferase) domain 1"/>
    <property type="match status" value="1"/>
</dbReference>
<accession>A0AAE0L5D9</accession>
<dbReference type="InterPro" id="IPR017441">
    <property type="entry name" value="Protein_kinase_ATP_BS"/>
</dbReference>
<evidence type="ECO:0000256" key="9">
    <source>
        <dbReference type="PROSITE-ProRule" id="PRU10141"/>
    </source>
</evidence>
<keyword evidence="3" id="KW-0808">Transferase</keyword>
<dbReference type="InterPro" id="IPR011009">
    <property type="entry name" value="Kinase-like_dom_sf"/>
</dbReference>
<comment type="catalytic activity">
    <reaction evidence="7">
        <text>L-threonyl-[protein] + ATP = O-phospho-L-threonyl-[protein] + ADP + H(+)</text>
        <dbReference type="Rhea" id="RHEA:46608"/>
        <dbReference type="Rhea" id="RHEA-COMP:11060"/>
        <dbReference type="Rhea" id="RHEA-COMP:11605"/>
        <dbReference type="ChEBI" id="CHEBI:15378"/>
        <dbReference type="ChEBI" id="CHEBI:30013"/>
        <dbReference type="ChEBI" id="CHEBI:30616"/>
        <dbReference type="ChEBI" id="CHEBI:61977"/>
        <dbReference type="ChEBI" id="CHEBI:456216"/>
        <dbReference type="EC" id="2.7.11.1"/>
    </reaction>
</comment>
<dbReference type="PROSITE" id="PS00108">
    <property type="entry name" value="PROTEIN_KINASE_ST"/>
    <property type="match status" value="1"/>
</dbReference>
<keyword evidence="4 9" id="KW-0547">Nucleotide-binding</keyword>
<dbReference type="EMBL" id="LGRX02009018">
    <property type="protein sequence ID" value="KAK3272360.1"/>
    <property type="molecule type" value="Genomic_DNA"/>
</dbReference>
<dbReference type="EC" id="2.7.11.1" evidence="1"/>
<dbReference type="PROSITE" id="PS50011">
    <property type="entry name" value="PROTEIN_KINASE_DOM"/>
    <property type="match status" value="1"/>
</dbReference>
<feature type="domain" description="Protein kinase" evidence="11">
    <location>
        <begin position="32"/>
        <end position="288"/>
    </location>
</feature>
<proteinExistence type="inferred from homology"/>
<protein>
    <recommendedName>
        <fullName evidence="1">non-specific serine/threonine protein kinase</fullName>
        <ecNumber evidence="1">2.7.11.1</ecNumber>
    </recommendedName>
</protein>
<dbReference type="SMART" id="SM00220">
    <property type="entry name" value="S_TKc"/>
    <property type="match status" value="1"/>
</dbReference>
<organism evidence="12 13">
    <name type="scientific">Cymbomonas tetramitiformis</name>
    <dbReference type="NCBI Taxonomy" id="36881"/>
    <lineage>
        <taxon>Eukaryota</taxon>
        <taxon>Viridiplantae</taxon>
        <taxon>Chlorophyta</taxon>
        <taxon>Pyramimonadophyceae</taxon>
        <taxon>Pyramimonadales</taxon>
        <taxon>Pyramimonadaceae</taxon>
        <taxon>Cymbomonas</taxon>
    </lineage>
</organism>
<dbReference type="InterPro" id="IPR001245">
    <property type="entry name" value="Ser-Thr/Tyr_kinase_cat_dom"/>
</dbReference>
<dbReference type="PANTHER" id="PTHR44899:SF3">
    <property type="entry name" value="SERINE_THREONINE-PROTEIN KINASE NEK1"/>
    <property type="match status" value="1"/>
</dbReference>
<sequence length="296" mass="33246">MNTSIDVTSPFSGNQQTSRSLSHLSAGALNRYELEAVVGSGKYSTVFRARRLDSGQTLAVKKVQVFDMDSSMRADCIVEVKLLQALDHPNIIRYMDSFIEDNELIIELELAEDGDLSQLIQSQSQIGELFEEGKVWDLFVQVCAACQHMHERRMMHRDIKPSNVFVVKSGALKLGDLGLSRFFSSKTMHACSAVGTPYYMSPEAIRGMPYDWSSDVWSLGCLLYELATLQSPFYQDGLNFYQLGKNITNCEYEPLPETRSTEMQELVASMIQADPQARPSVDSVHQIALESLRKYG</sequence>
<dbReference type="GO" id="GO:0005524">
    <property type="term" value="F:ATP binding"/>
    <property type="evidence" value="ECO:0007669"/>
    <property type="project" value="UniProtKB-UniRule"/>
</dbReference>
<dbReference type="SUPFAM" id="SSF56112">
    <property type="entry name" value="Protein kinase-like (PK-like)"/>
    <property type="match status" value="1"/>
</dbReference>
<evidence type="ECO:0000256" key="3">
    <source>
        <dbReference type="ARBA" id="ARBA00022679"/>
    </source>
</evidence>
<dbReference type="AlphaFoldDB" id="A0AAE0L5D9"/>
<evidence type="ECO:0000313" key="12">
    <source>
        <dbReference type="EMBL" id="KAK3272360.1"/>
    </source>
</evidence>
<dbReference type="PROSITE" id="PS00107">
    <property type="entry name" value="PROTEIN_KINASE_ATP"/>
    <property type="match status" value="1"/>
</dbReference>
<name>A0AAE0L5D9_9CHLO</name>
<keyword evidence="6 9" id="KW-0067">ATP-binding</keyword>
<keyword evidence="13" id="KW-1185">Reference proteome</keyword>
<dbReference type="Pfam" id="PF00069">
    <property type="entry name" value="Pkinase"/>
    <property type="match status" value="1"/>
</dbReference>
<evidence type="ECO:0000256" key="10">
    <source>
        <dbReference type="RuleBase" id="RU000304"/>
    </source>
</evidence>
<keyword evidence="2 10" id="KW-0723">Serine/threonine-protein kinase</keyword>
<reference evidence="12 13" key="1">
    <citation type="journal article" date="2015" name="Genome Biol. Evol.">
        <title>Comparative Genomics of a Bacterivorous Green Alga Reveals Evolutionary Causalities and Consequences of Phago-Mixotrophic Mode of Nutrition.</title>
        <authorList>
            <person name="Burns J.A."/>
            <person name="Paasch A."/>
            <person name="Narechania A."/>
            <person name="Kim E."/>
        </authorList>
    </citation>
    <scope>NUCLEOTIDE SEQUENCE [LARGE SCALE GENOMIC DNA]</scope>
    <source>
        <strain evidence="12 13">PLY_AMNH</strain>
    </source>
</reference>
<dbReference type="PRINTS" id="PR00109">
    <property type="entry name" value="TYRKINASE"/>
</dbReference>
<dbReference type="PANTHER" id="PTHR44899">
    <property type="entry name" value="CAMK FAMILY PROTEIN KINASE"/>
    <property type="match status" value="1"/>
</dbReference>
<evidence type="ECO:0000256" key="7">
    <source>
        <dbReference type="ARBA" id="ARBA00047899"/>
    </source>
</evidence>
<keyword evidence="5" id="KW-0418">Kinase</keyword>